<dbReference type="GO" id="GO:0016491">
    <property type="term" value="F:oxidoreductase activity"/>
    <property type="evidence" value="ECO:0007669"/>
    <property type="project" value="UniProtKB-KW"/>
</dbReference>
<protein>
    <submittedName>
        <fullName evidence="3">MsnO8 family LLM class oxidoreductase</fullName>
        <ecNumber evidence="3">1.-.-.-</ecNumber>
    </submittedName>
</protein>
<keyword evidence="3" id="KW-0560">Oxidoreductase</keyword>
<dbReference type="Pfam" id="PF00296">
    <property type="entry name" value="Bac_luciferase"/>
    <property type="match status" value="1"/>
</dbReference>
<reference evidence="4" key="1">
    <citation type="journal article" date="2019" name="Int. J. Syst. Evol. Microbiol.">
        <title>The Global Catalogue of Microorganisms (GCM) 10K type strain sequencing project: providing services to taxonomists for standard genome sequencing and annotation.</title>
        <authorList>
            <consortium name="The Broad Institute Genomics Platform"/>
            <consortium name="The Broad Institute Genome Sequencing Center for Infectious Disease"/>
            <person name="Wu L."/>
            <person name="Ma J."/>
        </authorList>
    </citation>
    <scope>NUCLEOTIDE SEQUENCE [LARGE SCALE GENOMIC DNA]</scope>
    <source>
        <strain evidence="4">CGMCC 1.16026</strain>
    </source>
</reference>
<keyword evidence="4" id="KW-1185">Reference proteome</keyword>
<evidence type="ECO:0000259" key="2">
    <source>
        <dbReference type="Pfam" id="PF00296"/>
    </source>
</evidence>
<organism evidence="3 4">
    <name type="scientific">Granulicella cerasi</name>
    <dbReference type="NCBI Taxonomy" id="741063"/>
    <lineage>
        <taxon>Bacteria</taxon>
        <taxon>Pseudomonadati</taxon>
        <taxon>Acidobacteriota</taxon>
        <taxon>Terriglobia</taxon>
        <taxon>Terriglobales</taxon>
        <taxon>Acidobacteriaceae</taxon>
        <taxon>Granulicella</taxon>
    </lineage>
</organism>
<dbReference type="InterPro" id="IPR011251">
    <property type="entry name" value="Luciferase-like_dom"/>
</dbReference>
<dbReference type="Gene3D" id="3.20.20.30">
    <property type="entry name" value="Luciferase-like domain"/>
    <property type="match status" value="1"/>
</dbReference>
<gene>
    <name evidence="3" type="ORF">ACFQBQ_12700</name>
</gene>
<evidence type="ECO:0000256" key="1">
    <source>
        <dbReference type="ARBA" id="ARBA00007789"/>
    </source>
</evidence>
<dbReference type="RefSeq" id="WP_390235427.1">
    <property type="nucleotide sequence ID" value="NZ_JBHSWI010000001.1"/>
</dbReference>
<sequence>MASPIRLSVLDQSPVVTGSTPAQTLANSLDLAQHVDALGYTRLWYSEHHAMDLLACTAPEILITRAATFTKQIRVGSGGVMLPHYASLKVAEVFRTLEAMFPGRIDLGIGRAPGGGQLEAYALKRDREALAR</sequence>
<dbReference type="PANTHER" id="PTHR30137:SF6">
    <property type="entry name" value="LUCIFERASE-LIKE MONOOXYGENASE"/>
    <property type="match status" value="1"/>
</dbReference>
<dbReference type="SUPFAM" id="SSF51679">
    <property type="entry name" value="Bacterial luciferase-like"/>
    <property type="match status" value="1"/>
</dbReference>
<evidence type="ECO:0000313" key="3">
    <source>
        <dbReference type="EMBL" id="MFC6646428.1"/>
    </source>
</evidence>
<dbReference type="InterPro" id="IPR036661">
    <property type="entry name" value="Luciferase-like_sf"/>
</dbReference>
<feature type="domain" description="Luciferase-like" evidence="2">
    <location>
        <begin position="15"/>
        <end position="120"/>
    </location>
</feature>
<comment type="similarity">
    <text evidence="1">To bacterial alkanal monooxygenase alpha and beta chains.</text>
</comment>
<dbReference type="InterPro" id="IPR019949">
    <property type="entry name" value="CmoO-like"/>
</dbReference>
<dbReference type="EC" id="1.-.-.-" evidence="3"/>
<dbReference type="PANTHER" id="PTHR30137">
    <property type="entry name" value="LUCIFERASE-LIKE MONOOXYGENASE"/>
    <property type="match status" value="1"/>
</dbReference>
<dbReference type="Proteomes" id="UP001596391">
    <property type="component" value="Unassembled WGS sequence"/>
</dbReference>
<proteinExistence type="predicted"/>
<dbReference type="InterPro" id="IPR050766">
    <property type="entry name" value="Bact_Lucif_Oxidored"/>
</dbReference>
<dbReference type="EMBL" id="JBHSWI010000001">
    <property type="protein sequence ID" value="MFC6646428.1"/>
    <property type="molecule type" value="Genomic_DNA"/>
</dbReference>
<dbReference type="NCBIfam" id="TIGR03558">
    <property type="entry name" value="oxido_grp_1"/>
    <property type="match status" value="1"/>
</dbReference>
<accession>A0ABW1ZBP2</accession>
<comment type="caution">
    <text evidence="3">The sequence shown here is derived from an EMBL/GenBank/DDBJ whole genome shotgun (WGS) entry which is preliminary data.</text>
</comment>
<evidence type="ECO:0000313" key="4">
    <source>
        <dbReference type="Proteomes" id="UP001596391"/>
    </source>
</evidence>
<name>A0ABW1ZBP2_9BACT</name>